<dbReference type="KEGG" id="cbk:CLL_A3244"/>
<dbReference type="AlphaFoldDB" id="B2TQH3"/>
<proteinExistence type="predicted"/>
<evidence type="ECO:0000313" key="1">
    <source>
        <dbReference type="EMBL" id="ACD24271.1"/>
    </source>
</evidence>
<accession>U4P9A7</accession>
<dbReference type="EMBL" id="CP001056">
    <property type="protein sequence ID" value="ACD24271.1"/>
    <property type="molecule type" value="Genomic_DNA"/>
</dbReference>
<dbReference type="HOGENOM" id="CLU_1640813_0_0_9"/>
<reference evidence="1" key="2">
    <citation type="submission" date="2009-08" db="EMBL/GenBank/DDBJ databases">
        <authorList>
            <person name="Shrivastava S."/>
            <person name="Brinkac L.M."/>
            <person name="Dodson R.J."/>
            <person name="Harkins D.M."/>
            <person name="Durkin A.S."/>
            <person name="Sutton G."/>
        </authorList>
    </citation>
    <scope>NUCLEOTIDE SEQUENCE</scope>
    <source>
        <strain evidence="1">Eklund 17B</strain>
    </source>
</reference>
<name>B2TQH3_CLOBB</name>
<organism evidence="1">
    <name type="scientific">Clostridium botulinum (strain Eklund 17B / Type B)</name>
    <dbReference type="NCBI Taxonomy" id="935198"/>
    <lineage>
        <taxon>Bacteria</taxon>
        <taxon>Bacillati</taxon>
        <taxon>Bacillota</taxon>
        <taxon>Clostridia</taxon>
        <taxon>Eubacteriales</taxon>
        <taxon>Clostridiaceae</taxon>
        <taxon>Clostridium</taxon>
    </lineage>
</organism>
<sequence>MTKEINQKNVIILFVLFALLGSIFSLSIYYDYYSTDKIDISGFTSEHMLFSIDSIDDNAGNEMITIKGWAAKKNEDLKIVKTYVALKNIKTSEVLRINTIKEERPDVTSYYNNESNYNHSGFISVFNKNSIKKSGKYEVCILYLSDNNKKFISTGKYLEID</sequence>
<gene>
    <name evidence="1" type="ordered locus">CLL_A3244</name>
</gene>
<protein>
    <submittedName>
        <fullName evidence="1">Uncharacterized protein</fullName>
    </submittedName>
</protein>
<dbReference type="PATRIC" id="fig|935198.13.peg.3209"/>
<reference evidence="1" key="1">
    <citation type="submission" date="2009-06" db="EMBL/GenBank/DDBJ databases">
        <authorList>
            <consortium name="US DOE Joint Genome Institute (JGI-PGF)"/>
            <person name="Lucas S."/>
            <person name="Copeland A."/>
            <person name="Lapidus A."/>
            <person name="Glavina del Rio T."/>
            <person name="Dalin E."/>
            <person name="Tice H."/>
            <person name="Bruce D."/>
            <person name="Goodwin L."/>
            <person name="Pitluck S."/>
            <person name="Kyrpides N."/>
            <person name="Mavromatis K."/>
            <person name="Ivanova N."/>
            <person name="Saunders E."/>
            <person name="Brettin T."/>
            <person name="Detter J.C."/>
            <person name="Han C."/>
            <person name="Larimer F."/>
            <person name="Land M."/>
            <person name="Hauser L."/>
            <person name="Markowitz V."/>
            <person name="Cheng J.-F."/>
            <person name="Hugenholtz P."/>
            <person name="Woyke T."/>
            <person name="Wu D."/>
            <person name="Gronow S."/>
            <person name="Klenk H.-P."/>
            <person name="Eisen J.A."/>
        </authorList>
    </citation>
    <scope>NUCLEOTIDE SEQUENCE</scope>
    <source>
        <strain evidence="1">Eklund 17B</strain>
    </source>
</reference>
<accession>B2TQH3</accession>